<dbReference type="PANTHER" id="PTHR31739">
    <property type="entry name" value="ENT-COPALYL DIPHOSPHATE SYNTHASE, CHLOROPLASTIC"/>
    <property type="match status" value="1"/>
</dbReference>
<dbReference type="Proteomes" id="UP001567538">
    <property type="component" value="Unassembled WGS sequence"/>
</dbReference>
<dbReference type="AlphaFoldDB" id="A0ABD1HC48"/>
<dbReference type="GO" id="GO:0018849">
    <property type="term" value="F:muconate cycloisomerase activity"/>
    <property type="evidence" value="ECO:0007669"/>
    <property type="project" value="UniProtKB-EC"/>
</dbReference>
<keyword evidence="1" id="KW-0645">Protease</keyword>
<evidence type="ECO:0000313" key="1">
    <source>
        <dbReference type="EMBL" id="KAL1552551.1"/>
    </source>
</evidence>
<dbReference type="GO" id="GO:0004180">
    <property type="term" value="F:carboxypeptidase activity"/>
    <property type="evidence" value="ECO:0007669"/>
    <property type="project" value="UniProtKB-KW"/>
</dbReference>
<keyword evidence="1" id="KW-0378">Hydrolase</keyword>
<dbReference type="InterPro" id="IPR008930">
    <property type="entry name" value="Terpenoid_cyclase/PrenylTrfase"/>
</dbReference>
<dbReference type="PANTHER" id="PTHR31739:SF30">
    <property type="entry name" value="COPAL-8-OL DIPHOSPHATE HYDRATASE, CHLOROPLASTIC"/>
    <property type="match status" value="1"/>
</dbReference>
<comment type="caution">
    <text evidence="1">The sequence shown here is derived from an EMBL/GenBank/DDBJ whole genome shotgun (WGS) entry which is preliminary data.</text>
</comment>
<dbReference type="InterPro" id="IPR050148">
    <property type="entry name" value="Terpene_synthase-like"/>
</dbReference>
<evidence type="ECO:0000313" key="2">
    <source>
        <dbReference type="Proteomes" id="UP001567538"/>
    </source>
</evidence>
<dbReference type="SFLD" id="SFLDG01014">
    <property type="entry name" value="Terpene_Cyclase_Like_1_N-term"/>
    <property type="match status" value="1"/>
</dbReference>
<dbReference type="Gene3D" id="1.50.10.160">
    <property type="match status" value="1"/>
</dbReference>
<keyword evidence="1" id="KW-0121">Carboxypeptidase</keyword>
<gene>
    <name evidence="1" type="primary">CPS1</name>
    <name evidence="1" type="ORF">AAHA92_13333</name>
</gene>
<reference evidence="1 2" key="1">
    <citation type="submission" date="2024-06" db="EMBL/GenBank/DDBJ databases">
        <title>A chromosome level genome sequence of Diviner's sage (Salvia divinorum).</title>
        <authorList>
            <person name="Ford S.A."/>
            <person name="Ro D.-K."/>
            <person name="Ness R.W."/>
            <person name="Phillips M.A."/>
        </authorList>
    </citation>
    <scope>NUCLEOTIDE SEQUENCE [LARGE SCALE GENOMIC DNA]</scope>
    <source>
        <strain evidence="1">SAF-2024a</strain>
        <tissue evidence="1">Leaf</tissue>
    </source>
</reference>
<name>A0ABD1HC48_SALDI</name>
<dbReference type="GO" id="GO:0016114">
    <property type="term" value="P:terpenoid biosynthetic process"/>
    <property type="evidence" value="ECO:0007669"/>
    <property type="project" value="UniProtKB-ARBA"/>
</dbReference>
<protein>
    <submittedName>
        <fullName evidence="1">Gly-Xaa carboxypeptidase</fullName>
        <ecNumber evidence="1">5.5.1.1</ecNumber>
    </submittedName>
</protein>
<proteinExistence type="predicted"/>
<dbReference type="EMBL" id="JBEAFC010000006">
    <property type="protein sequence ID" value="KAL1552551.1"/>
    <property type="molecule type" value="Genomic_DNA"/>
</dbReference>
<organism evidence="1 2">
    <name type="scientific">Salvia divinorum</name>
    <name type="common">Maria pastora</name>
    <name type="synonym">Diviner's sage</name>
    <dbReference type="NCBI Taxonomy" id="28513"/>
    <lineage>
        <taxon>Eukaryota</taxon>
        <taxon>Viridiplantae</taxon>
        <taxon>Streptophyta</taxon>
        <taxon>Embryophyta</taxon>
        <taxon>Tracheophyta</taxon>
        <taxon>Spermatophyta</taxon>
        <taxon>Magnoliopsida</taxon>
        <taxon>eudicotyledons</taxon>
        <taxon>Gunneridae</taxon>
        <taxon>Pentapetalae</taxon>
        <taxon>asterids</taxon>
        <taxon>lamiids</taxon>
        <taxon>Lamiales</taxon>
        <taxon>Lamiaceae</taxon>
        <taxon>Nepetoideae</taxon>
        <taxon>Mentheae</taxon>
        <taxon>Salviinae</taxon>
        <taxon>Salvia</taxon>
        <taxon>Salvia subgen. Calosphace</taxon>
    </lineage>
</organism>
<keyword evidence="1" id="KW-0413">Isomerase</keyword>
<dbReference type="EC" id="5.5.1.1" evidence="1"/>
<dbReference type="SUPFAM" id="SSF48239">
    <property type="entry name" value="Terpenoid cyclases/Protein prenyltransferases"/>
    <property type="match status" value="1"/>
</dbReference>
<accession>A0ABD1HC48</accession>
<keyword evidence="2" id="KW-1185">Reference proteome</keyword>
<sequence length="305" mass="34587">MTTMSFVNLGRAPATSRSLKPPAKVNLPEFYAVRAWLYSSNRNAPLTCRIRRKRLSKLNECRVTSLDASEINEENTPCQIGNKANKQIEDSIEYVKNLLTTMGDGRISVSPYDTSIVALIKDLKGRDAPQFPSCLDWIARHQLADGSWGDEFFCIYDRILNTLACVVALKTWNLHHDMIEKGVTYIDENVHKLKDGNVEHMTSGFEIVFPALVERAENLGILPYDHPTINDIANKKEARLKKIPKDLIHQKATSLLYSLEGMGDLEWEKMLKLQFVDGSFLFSPASTACVFMHTNDRKCLKFIEC</sequence>